<dbReference type="Proteomes" id="UP000178659">
    <property type="component" value="Unassembled WGS sequence"/>
</dbReference>
<gene>
    <name evidence="1" type="ORF">A3A77_02910</name>
</gene>
<protein>
    <submittedName>
        <fullName evidence="1">Uncharacterized protein</fullName>
    </submittedName>
</protein>
<dbReference type="AlphaFoldDB" id="A0A1G1VC20"/>
<accession>A0A1G1VC20</accession>
<organism evidence="1 2">
    <name type="scientific">Candidatus Blackburnbacteria bacterium RIFCSPLOWO2_01_FULL_40_20</name>
    <dbReference type="NCBI Taxonomy" id="1797519"/>
    <lineage>
        <taxon>Bacteria</taxon>
        <taxon>Candidatus Blackburniibacteriota</taxon>
    </lineage>
</organism>
<reference evidence="1 2" key="1">
    <citation type="journal article" date="2016" name="Nat. Commun.">
        <title>Thousands of microbial genomes shed light on interconnected biogeochemical processes in an aquifer system.</title>
        <authorList>
            <person name="Anantharaman K."/>
            <person name="Brown C.T."/>
            <person name="Hug L.A."/>
            <person name="Sharon I."/>
            <person name="Castelle C.J."/>
            <person name="Probst A.J."/>
            <person name="Thomas B.C."/>
            <person name="Singh A."/>
            <person name="Wilkins M.J."/>
            <person name="Karaoz U."/>
            <person name="Brodie E.L."/>
            <person name="Williams K.H."/>
            <person name="Hubbard S.S."/>
            <person name="Banfield J.F."/>
        </authorList>
    </citation>
    <scope>NUCLEOTIDE SEQUENCE [LARGE SCALE GENOMIC DNA]</scope>
</reference>
<comment type="caution">
    <text evidence="1">The sequence shown here is derived from an EMBL/GenBank/DDBJ whole genome shotgun (WGS) entry which is preliminary data.</text>
</comment>
<dbReference type="EMBL" id="MHCC01000024">
    <property type="protein sequence ID" value="OGY12802.1"/>
    <property type="molecule type" value="Genomic_DNA"/>
</dbReference>
<name>A0A1G1VC20_9BACT</name>
<evidence type="ECO:0000313" key="2">
    <source>
        <dbReference type="Proteomes" id="UP000178659"/>
    </source>
</evidence>
<sequence length="67" mass="7862">MAHVKLLICHRVAELPYVKKQLFVMGQEIIFNFKFSINSDQIGVKFQFLKSKIQSCFEFGNYLEFGI</sequence>
<proteinExistence type="predicted"/>
<evidence type="ECO:0000313" key="1">
    <source>
        <dbReference type="EMBL" id="OGY12802.1"/>
    </source>
</evidence>